<dbReference type="InterPro" id="IPR010930">
    <property type="entry name" value="Flg_bb/hook_C_dom"/>
</dbReference>
<dbReference type="eggNOG" id="COG1256">
    <property type="taxonomic scope" value="Bacteria"/>
</dbReference>
<dbReference type="Pfam" id="PF00460">
    <property type="entry name" value="Flg_bb_rod"/>
    <property type="match status" value="1"/>
</dbReference>
<dbReference type="Proteomes" id="UP000006512">
    <property type="component" value="Unassembled WGS sequence"/>
</dbReference>
<dbReference type="PANTHER" id="PTHR30033">
    <property type="entry name" value="FLAGELLAR HOOK-ASSOCIATED PROTEIN 1"/>
    <property type="match status" value="1"/>
</dbReference>
<dbReference type="GO" id="GO:0044780">
    <property type="term" value="P:bacterial-type flagellum assembly"/>
    <property type="evidence" value="ECO:0007669"/>
    <property type="project" value="InterPro"/>
</dbReference>
<dbReference type="PROSITE" id="PS00588">
    <property type="entry name" value="FLAGELLA_BB_ROD"/>
    <property type="match status" value="1"/>
</dbReference>
<dbReference type="GO" id="GO:0005198">
    <property type="term" value="F:structural molecule activity"/>
    <property type="evidence" value="ECO:0007669"/>
    <property type="project" value="InterPro"/>
</dbReference>
<dbReference type="Pfam" id="PF06429">
    <property type="entry name" value="Flg_bbr_C"/>
    <property type="match status" value="1"/>
</dbReference>
<dbReference type="AlphaFoldDB" id="F4QMK6"/>
<dbReference type="PANTHER" id="PTHR30033:SF2">
    <property type="entry name" value="FLAGELLAR HOOK PROTEIN"/>
    <property type="match status" value="1"/>
</dbReference>
<comment type="subcellular location">
    <subcellularLocation>
        <location evidence="1">Bacterial flagellum basal body</location>
    </subcellularLocation>
    <subcellularLocation>
        <location evidence="2">Secreted</location>
    </subcellularLocation>
</comment>
<evidence type="ECO:0000256" key="3">
    <source>
        <dbReference type="ARBA" id="ARBA00009677"/>
    </source>
</evidence>
<dbReference type="RefSeq" id="WP_006273649.1">
    <property type="nucleotide sequence ID" value="NZ_GL883078.1"/>
</dbReference>
<keyword evidence="11" id="KW-1185">Reference proteome</keyword>
<dbReference type="GO" id="GO:0009424">
    <property type="term" value="C:bacterial-type flagellum hook"/>
    <property type="evidence" value="ECO:0007669"/>
    <property type="project" value="InterPro"/>
</dbReference>
<accession>F4QMK6</accession>
<proteinExistence type="inferred from homology"/>
<dbReference type="SUPFAM" id="SSF64518">
    <property type="entry name" value="Phase 1 flagellin"/>
    <property type="match status" value="1"/>
</dbReference>
<evidence type="ECO:0000256" key="1">
    <source>
        <dbReference type="ARBA" id="ARBA00004117"/>
    </source>
</evidence>
<dbReference type="InterPro" id="IPR002371">
    <property type="entry name" value="FlgK"/>
</dbReference>
<gene>
    <name evidence="10" type="primary">flgK</name>
    <name evidence="10" type="ORF">ABI_28630</name>
</gene>
<keyword evidence="6" id="KW-0975">Bacterial flagellum</keyword>
<evidence type="ECO:0000313" key="10">
    <source>
        <dbReference type="EMBL" id="EGF91447.1"/>
    </source>
</evidence>
<dbReference type="Pfam" id="PF22638">
    <property type="entry name" value="FlgK_D1"/>
    <property type="match status" value="1"/>
</dbReference>
<dbReference type="InterPro" id="IPR001444">
    <property type="entry name" value="Flag_bb_rod_N"/>
</dbReference>
<evidence type="ECO:0000256" key="4">
    <source>
        <dbReference type="ARBA" id="ARBA00016244"/>
    </source>
</evidence>
<dbReference type="InterPro" id="IPR019776">
    <property type="entry name" value="Flagellar_basal_body_rod_CS"/>
</dbReference>
<name>F4QMK6_9CAUL</name>
<feature type="domain" description="Flagellar basal body rod protein N-terminal" evidence="7">
    <location>
        <begin position="7"/>
        <end position="36"/>
    </location>
</feature>
<dbReference type="EMBL" id="GL883078">
    <property type="protein sequence ID" value="EGF91447.1"/>
    <property type="molecule type" value="Genomic_DNA"/>
</dbReference>
<protein>
    <recommendedName>
        <fullName evidence="4">Flagellar hook-associated protein 1</fullName>
    </recommendedName>
</protein>
<evidence type="ECO:0000256" key="6">
    <source>
        <dbReference type="ARBA" id="ARBA00023143"/>
    </source>
</evidence>
<dbReference type="GO" id="GO:0005576">
    <property type="term" value="C:extracellular region"/>
    <property type="evidence" value="ECO:0007669"/>
    <property type="project" value="UniProtKB-SubCell"/>
</dbReference>
<evidence type="ECO:0000313" key="11">
    <source>
        <dbReference type="Proteomes" id="UP000006512"/>
    </source>
</evidence>
<feature type="domain" description="Flagellar hook-associated protein FlgK helical" evidence="9">
    <location>
        <begin position="89"/>
        <end position="316"/>
    </location>
</feature>
<keyword evidence="5" id="KW-0964">Secreted</keyword>
<keyword evidence="10" id="KW-0282">Flagellum</keyword>
<evidence type="ECO:0000259" key="7">
    <source>
        <dbReference type="Pfam" id="PF00460"/>
    </source>
</evidence>
<evidence type="ECO:0000256" key="5">
    <source>
        <dbReference type="ARBA" id="ARBA00022525"/>
    </source>
</evidence>
<dbReference type="STRING" id="715226.ABI_28630"/>
<dbReference type="PRINTS" id="PR01005">
    <property type="entry name" value="FLGHOOKAP1"/>
</dbReference>
<dbReference type="GO" id="GO:0009425">
    <property type="term" value="C:bacterial-type flagellum basal body"/>
    <property type="evidence" value="ECO:0007669"/>
    <property type="project" value="UniProtKB-SubCell"/>
</dbReference>
<reference evidence="11" key="1">
    <citation type="submission" date="2011-03" db="EMBL/GenBank/DDBJ databases">
        <title>Draft genome sequence of Brevundimonas diminuta.</title>
        <authorList>
            <person name="Brown P.J.B."/>
            <person name="Buechlein A."/>
            <person name="Hemmerich C."/>
            <person name="Brun Y.V."/>
        </authorList>
    </citation>
    <scope>NUCLEOTIDE SEQUENCE [LARGE SCALE GENOMIC DNA]</scope>
    <source>
        <strain evidence="11">C19</strain>
    </source>
</reference>
<evidence type="ECO:0000256" key="2">
    <source>
        <dbReference type="ARBA" id="ARBA00004613"/>
    </source>
</evidence>
<sequence length="713" mass="73546">MSLTSIMNIGVSGLMTAQEQLRITSDNISNVNTPGYIRKVSHQTAVNIGGKGMGVTSGQVTLAADRYLQAAQLKATSTAAAADVTYELLDQIQSQFGDITDTSNVFNQAASALSTMAEAAEDPTSNASRQQTLSNLSSFLSEGSRISARIQTIRGDADARISSSVKSVNDLLKNISDLNATISAATVAGDDATGAQTTQAKYIDDLSKLMDVNVTQNENGGVTVRTGTGMYLSGDKYATLSYQPSGNVDATTSFGAIVVTGINGEKRDLADNIQSGEIKGLMEIRDTTSVAVNDQLNQYMTQFAEQLNAAHNQGTSVPAPATMAGKTLSLTQEEAVTGFTGQTNLVTLDASGNITHRMLVDFSAGTWSLDNGATSGTFTPGNFASDLTTAFDGAATVGFANGRMTLSASGTNGNTGIAVVDPAASATVTPAGKQGQGFSHYFGLNDVVTSEKPTNYRTGLTSTSDSGFASGTVTFQLKSPNGASLASVAFTPTAGQSMADMVNGLNNTTSGMGRYGTFSLDGNGQLSFKGFGNPSNSLSIKSDTTSRLGTGASFGEFFGVGGTPATVSSGLAIRNAIYNDPKQMAMAKVNLNATGGLGALVSGDGSNGLDMSDIGSKTTTFAKTGLNSGGASTLERYGSDLAGQIGNLAANAKSHKESNEALLAEAQSRRSAYEGVNLDEELVNLTVYQQGYSAAGRLIQAAKDMYDTLLEMV</sequence>
<comment type="similarity">
    <text evidence="3">Belongs to the flagella basal body rod proteins family.</text>
</comment>
<evidence type="ECO:0000259" key="9">
    <source>
        <dbReference type="Pfam" id="PF22638"/>
    </source>
</evidence>
<feature type="domain" description="Flagellar basal-body/hook protein C-terminal" evidence="8">
    <location>
        <begin position="675"/>
        <end position="712"/>
    </location>
</feature>
<organism evidence="10 11">
    <name type="scientific">Asticcacaulis biprosthecium C19</name>
    <dbReference type="NCBI Taxonomy" id="715226"/>
    <lineage>
        <taxon>Bacteria</taxon>
        <taxon>Pseudomonadati</taxon>
        <taxon>Pseudomonadota</taxon>
        <taxon>Alphaproteobacteria</taxon>
        <taxon>Caulobacterales</taxon>
        <taxon>Caulobacteraceae</taxon>
        <taxon>Asticcacaulis</taxon>
    </lineage>
</organism>
<evidence type="ECO:0000259" key="8">
    <source>
        <dbReference type="Pfam" id="PF06429"/>
    </source>
</evidence>
<keyword evidence="10" id="KW-0969">Cilium</keyword>
<dbReference type="InterPro" id="IPR053927">
    <property type="entry name" value="FlgK_helical"/>
</dbReference>
<keyword evidence="10" id="KW-0966">Cell projection</keyword>
<dbReference type="HOGENOM" id="CLU_012762_3_0_5"/>
<dbReference type="NCBIfam" id="TIGR02492">
    <property type="entry name" value="flgK_ends"/>
    <property type="match status" value="1"/>
</dbReference>